<dbReference type="InterPro" id="IPR000835">
    <property type="entry name" value="HTH_MarR-typ"/>
</dbReference>
<proteinExistence type="predicted"/>
<dbReference type="Pfam" id="PF01047">
    <property type="entry name" value="MarR"/>
    <property type="match status" value="1"/>
</dbReference>
<dbReference type="Proteomes" id="UP000184212">
    <property type="component" value="Unassembled WGS sequence"/>
</dbReference>
<dbReference type="PANTHER" id="PTHR33164">
    <property type="entry name" value="TRANSCRIPTIONAL REGULATOR, MARR FAMILY"/>
    <property type="match status" value="1"/>
</dbReference>
<dbReference type="GO" id="GO:0003677">
    <property type="term" value="F:DNA binding"/>
    <property type="evidence" value="ECO:0007669"/>
    <property type="project" value="UniProtKB-KW"/>
</dbReference>
<dbReference type="RefSeq" id="WP_073142064.1">
    <property type="nucleotide sequence ID" value="NZ_FQWQ01000005.1"/>
</dbReference>
<dbReference type="SMART" id="SM00347">
    <property type="entry name" value="HTH_MARR"/>
    <property type="match status" value="1"/>
</dbReference>
<evidence type="ECO:0000259" key="1">
    <source>
        <dbReference type="PROSITE" id="PS50995"/>
    </source>
</evidence>
<reference evidence="2 3" key="1">
    <citation type="submission" date="2016-11" db="EMBL/GenBank/DDBJ databases">
        <authorList>
            <person name="Jaros S."/>
            <person name="Januszkiewicz K."/>
            <person name="Wedrychowicz H."/>
        </authorList>
    </citation>
    <scope>NUCLEOTIDE SEQUENCE [LARGE SCALE GENOMIC DNA]</scope>
    <source>
        <strain evidence="2 3">DSM 24574</strain>
    </source>
</reference>
<dbReference type="AlphaFoldDB" id="A0A1M5WUY4"/>
<protein>
    <submittedName>
        <fullName evidence="2">DNA-binding transcriptional regulator, MarR family</fullName>
    </submittedName>
</protein>
<dbReference type="GO" id="GO:0003700">
    <property type="term" value="F:DNA-binding transcription factor activity"/>
    <property type="evidence" value="ECO:0007669"/>
    <property type="project" value="InterPro"/>
</dbReference>
<dbReference type="InterPro" id="IPR036390">
    <property type="entry name" value="WH_DNA-bd_sf"/>
</dbReference>
<dbReference type="PRINTS" id="PR00598">
    <property type="entry name" value="HTHMARR"/>
</dbReference>
<dbReference type="InterPro" id="IPR036388">
    <property type="entry name" value="WH-like_DNA-bd_sf"/>
</dbReference>
<evidence type="ECO:0000313" key="2">
    <source>
        <dbReference type="EMBL" id="SHH91270.1"/>
    </source>
</evidence>
<keyword evidence="3" id="KW-1185">Reference proteome</keyword>
<name>A0A1M5WUY4_9BACT</name>
<dbReference type="Gene3D" id="1.10.10.10">
    <property type="entry name" value="Winged helix-like DNA-binding domain superfamily/Winged helix DNA-binding domain"/>
    <property type="match status" value="1"/>
</dbReference>
<feature type="domain" description="HTH marR-type" evidence="1">
    <location>
        <begin position="1"/>
        <end position="137"/>
    </location>
</feature>
<dbReference type="EMBL" id="FQWQ01000005">
    <property type="protein sequence ID" value="SHH91270.1"/>
    <property type="molecule type" value="Genomic_DNA"/>
</dbReference>
<sequence length="142" mass="16540">MNNKPIEEFRSFNRFYTAVIGLLDNHILNSNYTLVEARIMYELYHGKNQTASDLIHTLSIDKGYLSRVLRQFEKRKFINRQRSAEDTRVIFLNLTAEGKKEFQQLDKASNDQVKSILKELSEKDLALLLGSMAEIKRILTSK</sequence>
<accession>A0A1M5WUY4</accession>
<evidence type="ECO:0000313" key="3">
    <source>
        <dbReference type="Proteomes" id="UP000184212"/>
    </source>
</evidence>
<organism evidence="2 3">
    <name type="scientific">Chryseolinea serpens</name>
    <dbReference type="NCBI Taxonomy" id="947013"/>
    <lineage>
        <taxon>Bacteria</taxon>
        <taxon>Pseudomonadati</taxon>
        <taxon>Bacteroidota</taxon>
        <taxon>Cytophagia</taxon>
        <taxon>Cytophagales</taxon>
        <taxon>Fulvivirgaceae</taxon>
        <taxon>Chryseolinea</taxon>
    </lineage>
</organism>
<gene>
    <name evidence="2" type="ORF">SAMN04488109_6041</name>
</gene>
<keyword evidence="2" id="KW-0238">DNA-binding</keyword>
<dbReference type="GO" id="GO:0006950">
    <property type="term" value="P:response to stress"/>
    <property type="evidence" value="ECO:0007669"/>
    <property type="project" value="TreeGrafter"/>
</dbReference>
<dbReference type="SUPFAM" id="SSF46785">
    <property type="entry name" value="Winged helix' DNA-binding domain"/>
    <property type="match status" value="1"/>
</dbReference>
<dbReference type="PANTHER" id="PTHR33164:SF89">
    <property type="entry name" value="MARR FAMILY REGULATORY PROTEIN"/>
    <property type="match status" value="1"/>
</dbReference>
<dbReference type="OrthoDB" id="5419426at2"/>
<dbReference type="InterPro" id="IPR039422">
    <property type="entry name" value="MarR/SlyA-like"/>
</dbReference>
<dbReference type="STRING" id="947013.SAMN04488109_6041"/>
<dbReference type="PROSITE" id="PS50995">
    <property type="entry name" value="HTH_MARR_2"/>
    <property type="match status" value="1"/>
</dbReference>